<dbReference type="AlphaFoldDB" id="A0A1T4X187"/>
<dbReference type="InterPro" id="IPR029058">
    <property type="entry name" value="AB_hydrolase_fold"/>
</dbReference>
<dbReference type="Gene3D" id="3.40.50.1820">
    <property type="entry name" value="alpha/beta hydrolase"/>
    <property type="match status" value="1"/>
</dbReference>
<proteinExistence type="predicted"/>
<dbReference type="PANTHER" id="PTHR43798">
    <property type="entry name" value="MONOACYLGLYCEROL LIPASE"/>
    <property type="match status" value="1"/>
</dbReference>
<dbReference type="GO" id="GO:0046464">
    <property type="term" value="P:acylglycerol catabolic process"/>
    <property type="evidence" value="ECO:0007669"/>
    <property type="project" value="TreeGrafter"/>
</dbReference>
<dbReference type="GO" id="GO:0016020">
    <property type="term" value="C:membrane"/>
    <property type="evidence" value="ECO:0007669"/>
    <property type="project" value="TreeGrafter"/>
</dbReference>
<dbReference type="InterPro" id="IPR050266">
    <property type="entry name" value="AB_hydrolase_sf"/>
</dbReference>
<dbReference type="OrthoDB" id="9793083at2"/>
<evidence type="ECO:0000313" key="3">
    <source>
        <dbReference type="Proteomes" id="UP000190460"/>
    </source>
</evidence>
<gene>
    <name evidence="2" type="ORF">SAMN02745130_02324</name>
</gene>
<dbReference type="SUPFAM" id="SSF53474">
    <property type="entry name" value="alpha/beta-Hydrolases"/>
    <property type="match status" value="1"/>
</dbReference>
<reference evidence="3" key="1">
    <citation type="submission" date="2017-02" db="EMBL/GenBank/DDBJ databases">
        <authorList>
            <person name="Varghese N."/>
            <person name="Submissions S."/>
        </authorList>
    </citation>
    <scope>NUCLEOTIDE SEQUENCE [LARGE SCALE GENOMIC DNA]</scope>
    <source>
        <strain evidence="3">ATCC 49788</strain>
    </source>
</reference>
<dbReference type="GO" id="GO:0047372">
    <property type="term" value="F:monoacylglycerol lipase activity"/>
    <property type="evidence" value="ECO:0007669"/>
    <property type="project" value="TreeGrafter"/>
</dbReference>
<name>A0A1T4X187_9GAMM</name>
<sequence length="270" mass="28937">MSKGAFITASGCRLVYDITGSGPAVLWQHGLGAPLTQPLAVFPDLPVTRITLACRGHDDSDLGALEELSIATFTQDVLALLKHLGIEQLTAAGGISLGAGLALRLAAYHPERVACLMLARPAWIDRPALEGQQGYIEAGHYLELYGAAEGLDRFRASDVFRLVATASPDNAHSLLSYFSRPRPETTTALLARLPKDWPGVPLSMLKKLSQPTLVLGNGEDIVHPLSFAQELARLVPNATLQVIPSKSVDPSGYQSQFSMALERFLMGITA</sequence>
<dbReference type="RefSeq" id="WP_078922798.1">
    <property type="nucleotide sequence ID" value="NZ_FUYB01000011.1"/>
</dbReference>
<protein>
    <submittedName>
        <fullName evidence="2">Pimeloyl-ACP methyl ester carboxylesterase</fullName>
    </submittedName>
</protein>
<dbReference type="PANTHER" id="PTHR43798:SF5">
    <property type="entry name" value="MONOACYLGLYCEROL LIPASE ABHD6"/>
    <property type="match status" value="1"/>
</dbReference>
<organism evidence="2 3">
    <name type="scientific">Thiothrix eikelboomii</name>
    <dbReference type="NCBI Taxonomy" id="92487"/>
    <lineage>
        <taxon>Bacteria</taxon>
        <taxon>Pseudomonadati</taxon>
        <taxon>Pseudomonadota</taxon>
        <taxon>Gammaproteobacteria</taxon>
        <taxon>Thiotrichales</taxon>
        <taxon>Thiotrichaceae</taxon>
        <taxon>Thiothrix</taxon>
    </lineage>
</organism>
<dbReference type="InterPro" id="IPR000073">
    <property type="entry name" value="AB_hydrolase_1"/>
</dbReference>
<dbReference type="Pfam" id="PF00561">
    <property type="entry name" value="Abhydrolase_1"/>
    <property type="match status" value="1"/>
</dbReference>
<keyword evidence="3" id="KW-1185">Reference proteome</keyword>
<dbReference type="EMBL" id="FUYB01000011">
    <property type="protein sequence ID" value="SKA82888.1"/>
    <property type="molecule type" value="Genomic_DNA"/>
</dbReference>
<dbReference type="Proteomes" id="UP000190460">
    <property type="component" value="Unassembled WGS sequence"/>
</dbReference>
<accession>A0A1T4X187</accession>
<evidence type="ECO:0000313" key="2">
    <source>
        <dbReference type="EMBL" id="SKA82888.1"/>
    </source>
</evidence>
<dbReference type="STRING" id="92487.SAMN02745130_02324"/>
<evidence type="ECO:0000259" key="1">
    <source>
        <dbReference type="Pfam" id="PF00561"/>
    </source>
</evidence>
<feature type="domain" description="AB hydrolase-1" evidence="1">
    <location>
        <begin position="23"/>
        <end position="244"/>
    </location>
</feature>